<dbReference type="InterPro" id="IPR029787">
    <property type="entry name" value="Nucleotide_cyclase"/>
</dbReference>
<dbReference type="OrthoDB" id="9759607at2"/>
<dbReference type="InterPro" id="IPR000160">
    <property type="entry name" value="GGDEF_dom"/>
</dbReference>
<name>A0A1J5N588_9BACT</name>
<dbReference type="InterPro" id="IPR050469">
    <property type="entry name" value="Diguanylate_Cyclase"/>
</dbReference>
<dbReference type="Pfam" id="PF00990">
    <property type="entry name" value="GGDEF"/>
    <property type="match status" value="1"/>
</dbReference>
<dbReference type="NCBIfam" id="TIGR00254">
    <property type="entry name" value="GGDEF"/>
    <property type="match status" value="1"/>
</dbReference>
<dbReference type="InterPro" id="IPR029016">
    <property type="entry name" value="GAF-like_dom_sf"/>
</dbReference>
<dbReference type="EMBL" id="LKAQ01000004">
    <property type="protein sequence ID" value="OIQ50016.1"/>
    <property type="molecule type" value="Genomic_DNA"/>
</dbReference>
<comment type="catalytic activity">
    <reaction evidence="2">
        <text>2 GTP = 3',3'-c-di-GMP + 2 diphosphate</text>
        <dbReference type="Rhea" id="RHEA:24898"/>
        <dbReference type="ChEBI" id="CHEBI:33019"/>
        <dbReference type="ChEBI" id="CHEBI:37565"/>
        <dbReference type="ChEBI" id="CHEBI:58805"/>
        <dbReference type="EC" id="2.7.7.65"/>
    </reaction>
</comment>
<evidence type="ECO:0000259" key="3">
    <source>
        <dbReference type="PROSITE" id="PS50887"/>
    </source>
</evidence>
<dbReference type="CDD" id="cd01949">
    <property type="entry name" value="GGDEF"/>
    <property type="match status" value="1"/>
</dbReference>
<accession>A0A1J5N588</accession>
<comment type="caution">
    <text evidence="4">The sequence shown here is derived from an EMBL/GenBank/DDBJ whole genome shotgun (WGS) entry which is preliminary data.</text>
</comment>
<dbReference type="Proteomes" id="UP000181901">
    <property type="component" value="Unassembled WGS sequence"/>
</dbReference>
<dbReference type="AlphaFoldDB" id="A0A1J5N588"/>
<evidence type="ECO:0000256" key="2">
    <source>
        <dbReference type="ARBA" id="ARBA00034247"/>
    </source>
</evidence>
<dbReference type="PANTHER" id="PTHR45138">
    <property type="entry name" value="REGULATORY COMPONENTS OF SENSORY TRANSDUCTION SYSTEM"/>
    <property type="match status" value="1"/>
</dbReference>
<dbReference type="PANTHER" id="PTHR45138:SF9">
    <property type="entry name" value="DIGUANYLATE CYCLASE DGCM-RELATED"/>
    <property type="match status" value="1"/>
</dbReference>
<dbReference type="Gene3D" id="3.30.70.270">
    <property type="match status" value="1"/>
</dbReference>
<dbReference type="SUPFAM" id="SSF55781">
    <property type="entry name" value="GAF domain-like"/>
    <property type="match status" value="1"/>
</dbReference>
<evidence type="ECO:0000313" key="4">
    <source>
        <dbReference type="EMBL" id="OIQ50016.1"/>
    </source>
</evidence>
<dbReference type="FunFam" id="3.30.70.270:FF:000001">
    <property type="entry name" value="Diguanylate cyclase domain protein"/>
    <property type="match status" value="1"/>
</dbReference>
<dbReference type="GO" id="GO:1902201">
    <property type="term" value="P:negative regulation of bacterial-type flagellum-dependent cell motility"/>
    <property type="evidence" value="ECO:0007669"/>
    <property type="project" value="TreeGrafter"/>
</dbReference>
<dbReference type="PROSITE" id="PS50887">
    <property type="entry name" value="GGDEF"/>
    <property type="match status" value="1"/>
</dbReference>
<protein>
    <recommendedName>
        <fullName evidence="1">diguanylate cyclase</fullName>
        <ecNumber evidence="1">2.7.7.65</ecNumber>
    </recommendedName>
</protein>
<sequence>MPRQSMKRGRRPELMWGLGLAESEMRQIIDGVGPGFHVRNFPEDALPVSRELEQEEKPSAAWIPWSVWSAFPESRKQEYRDQDETHRILIQDGEAEVEMEQVLAEGFLTAVDLPLTRPKIQDVMFRAKEVKSLYSDIYRMTEEIMLERELLARKTDQLMFLNKLLASATESLDAGTILANAKNSLGLILPVKVLHAAFWNTGSDNAADVEVFLNGKMIPASESEWIERLMASACSLGSGAVNGFQISYTDPARRPEYSLAPDQGKLVTMPLTAGHQTFGCLTLLCEPGYRLGKDQVETLRSAVNHVGLALRNALAFKEVKLRADRDGLTRLYNRRSFDERLVYEIKRRSRYHHDLSLLMVDLDHFKSVNDTYGHKAGDLVLRKVGEILSTVFRTTDLAARYGGEEFVVLLPHTSEEAAWKLAERVRTAVENCAFDFNGRNFSVTASIGVASVEGGSLASTDDDLVLKADKALYQAKNNGRNMVVVSGQKSTPAHNAMQ</sequence>
<gene>
    <name evidence="4" type="primary">pleD_4</name>
    <name evidence="4" type="ORF">BerOc1_01946</name>
</gene>
<dbReference type="SMART" id="SM00267">
    <property type="entry name" value="GGDEF"/>
    <property type="match status" value="1"/>
</dbReference>
<evidence type="ECO:0000256" key="1">
    <source>
        <dbReference type="ARBA" id="ARBA00012528"/>
    </source>
</evidence>
<feature type="domain" description="GGDEF" evidence="3">
    <location>
        <begin position="353"/>
        <end position="488"/>
    </location>
</feature>
<dbReference type="Gene3D" id="3.30.450.40">
    <property type="match status" value="1"/>
</dbReference>
<dbReference type="SUPFAM" id="SSF55073">
    <property type="entry name" value="Nucleotide cyclase"/>
    <property type="match status" value="1"/>
</dbReference>
<dbReference type="EC" id="2.7.7.65" evidence="1"/>
<reference evidence="4 5" key="1">
    <citation type="submission" date="2015-09" db="EMBL/GenBank/DDBJ databases">
        <title>Genome of Desulfovibrio dechloracetivorans BerOc1, a mercury methylating strain isolated from highly hydrocarbons and metals contaminated coastal sediments.</title>
        <authorList>
            <person name="Goni Urriza M."/>
            <person name="Gassie C."/>
            <person name="Bouchez O."/>
            <person name="Klopp C."/>
            <person name="Ranchou-Peyruse A."/>
            <person name="Remy G."/>
        </authorList>
    </citation>
    <scope>NUCLEOTIDE SEQUENCE [LARGE SCALE GENOMIC DNA]</scope>
    <source>
        <strain evidence="4 5">BerOc1</strain>
    </source>
</reference>
<dbReference type="GO" id="GO:0052621">
    <property type="term" value="F:diguanylate cyclase activity"/>
    <property type="evidence" value="ECO:0007669"/>
    <property type="project" value="UniProtKB-EC"/>
</dbReference>
<dbReference type="InterPro" id="IPR043128">
    <property type="entry name" value="Rev_trsase/Diguanyl_cyclase"/>
</dbReference>
<dbReference type="GO" id="GO:0005886">
    <property type="term" value="C:plasma membrane"/>
    <property type="evidence" value="ECO:0007669"/>
    <property type="project" value="TreeGrafter"/>
</dbReference>
<organism evidence="4 5">
    <name type="scientific">Pseudodesulfovibrio hydrargyri</name>
    <dbReference type="NCBI Taxonomy" id="2125990"/>
    <lineage>
        <taxon>Bacteria</taxon>
        <taxon>Pseudomonadati</taxon>
        <taxon>Thermodesulfobacteriota</taxon>
        <taxon>Desulfovibrionia</taxon>
        <taxon>Desulfovibrionales</taxon>
        <taxon>Desulfovibrionaceae</taxon>
    </lineage>
</organism>
<keyword evidence="5" id="KW-1185">Reference proteome</keyword>
<evidence type="ECO:0000313" key="5">
    <source>
        <dbReference type="Proteomes" id="UP000181901"/>
    </source>
</evidence>
<dbReference type="GO" id="GO:0043709">
    <property type="term" value="P:cell adhesion involved in single-species biofilm formation"/>
    <property type="evidence" value="ECO:0007669"/>
    <property type="project" value="TreeGrafter"/>
</dbReference>
<proteinExistence type="predicted"/>